<protein>
    <submittedName>
        <fullName evidence="2">Uncharacterized protein</fullName>
    </submittedName>
</protein>
<proteinExistence type="predicted"/>
<evidence type="ECO:0000313" key="3">
    <source>
        <dbReference type="Proteomes" id="UP000250235"/>
    </source>
</evidence>
<sequence length="71" mass="7784">MDPHPQAGGLGSTSGRDCHSGGDCSDKPLRGLSSQNKKYPKTTAYLFSIILRTAKNGSDRTDQFRTKEQIR</sequence>
<dbReference type="AlphaFoldDB" id="A0A2Z7AQL0"/>
<gene>
    <name evidence="2" type="ORF">F511_07200</name>
</gene>
<dbReference type="Proteomes" id="UP000250235">
    <property type="component" value="Unassembled WGS sequence"/>
</dbReference>
<feature type="compositionally biased region" description="Basic and acidic residues" evidence="1">
    <location>
        <begin position="16"/>
        <end position="29"/>
    </location>
</feature>
<evidence type="ECO:0000256" key="1">
    <source>
        <dbReference type="SAM" id="MobiDB-lite"/>
    </source>
</evidence>
<feature type="region of interest" description="Disordered" evidence="1">
    <location>
        <begin position="1"/>
        <end position="37"/>
    </location>
</feature>
<evidence type="ECO:0000313" key="2">
    <source>
        <dbReference type="EMBL" id="KZV23723.1"/>
    </source>
</evidence>
<dbReference type="EMBL" id="KV013391">
    <property type="protein sequence ID" value="KZV23723.1"/>
    <property type="molecule type" value="Genomic_DNA"/>
</dbReference>
<name>A0A2Z7AQL0_9LAMI</name>
<accession>A0A2Z7AQL0</accession>
<keyword evidence="3" id="KW-1185">Reference proteome</keyword>
<reference evidence="2 3" key="1">
    <citation type="journal article" date="2015" name="Proc. Natl. Acad. Sci. U.S.A.">
        <title>The resurrection genome of Boea hygrometrica: A blueprint for survival of dehydration.</title>
        <authorList>
            <person name="Xiao L."/>
            <person name="Yang G."/>
            <person name="Zhang L."/>
            <person name="Yang X."/>
            <person name="Zhao S."/>
            <person name="Ji Z."/>
            <person name="Zhou Q."/>
            <person name="Hu M."/>
            <person name="Wang Y."/>
            <person name="Chen M."/>
            <person name="Xu Y."/>
            <person name="Jin H."/>
            <person name="Xiao X."/>
            <person name="Hu G."/>
            <person name="Bao F."/>
            <person name="Hu Y."/>
            <person name="Wan P."/>
            <person name="Li L."/>
            <person name="Deng X."/>
            <person name="Kuang T."/>
            <person name="Xiang C."/>
            <person name="Zhu J.K."/>
            <person name="Oliver M.J."/>
            <person name="He Y."/>
        </authorList>
    </citation>
    <scope>NUCLEOTIDE SEQUENCE [LARGE SCALE GENOMIC DNA]</scope>
    <source>
        <strain evidence="3">cv. XS01</strain>
    </source>
</reference>
<organism evidence="2 3">
    <name type="scientific">Dorcoceras hygrometricum</name>
    <dbReference type="NCBI Taxonomy" id="472368"/>
    <lineage>
        <taxon>Eukaryota</taxon>
        <taxon>Viridiplantae</taxon>
        <taxon>Streptophyta</taxon>
        <taxon>Embryophyta</taxon>
        <taxon>Tracheophyta</taxon>
        <taxon>Spermatophyta</taxon>
        <taxon>Magnoliopsida</taxon>
        <taxon>eudicotyledons</taxon>
        <taxon>Gunneridae</taxon>
        <taxon>Pentapetalae</taxon>
        <taxon>asterids</taxon>
        <taxon>lamiids</taxon>
        <taxon>Lamiales</taxon>
        <taxon>Gesneriaceae</taxon>
        <taxon>Didymocarpoideae</taxon>
        <taxon>Trichosporeae</taxon>
        <taxon>Loxocarpinae</taxon>
        <taxon>Dorcoceras</taxon>
    </lineage>
</organism>